<evidence type="ECO:0000313" key="2">
    <source>
        <dbReference type="Proteomes" id="UP001500804"/>
    </source>
</evidence>
<protein>
    <submittedName>
        <fullName evidence="1">Uncharacterized protein</fullName>
    </submittedName>
</protein>
<comment type="caution">
    <text evidence="1">The sequence shown here is derived from an EMBL/GenBank/DDBJ whole genome shotgun (WGS) entry which is preliminary data.</text>
</comment>
<name>A0ABP9P6I1_9PSEU</name>
<reference evidence="2" key="1">
    <citation type="journal article" date="2019" name="Int. J. Syst. Evol. Microbiol.">
        <title>The Global Catalogue of Microorganisms (GCM) 10K type strain sequencing project: providing services to taxonomists for standard genome sequencing and annotation.</title>
        <authorList>
            <consortium name="The Broad Institute Genomics Platform"/>
            <consortium name="The Broad Institute Genome Sequencing Center for Infectious Disease"/>
            <person name="Wu L."/>
            <person name="Ma J."/>
        </authorList>
    </citation>
    <scope>NUCLEOTIDE SEQUENCE [LARGE SCALE GENOMIC DNA]</scope>
    <source>
        <strain evidence="2">JCM 18302</strain>
    </source>
</reference>
<gene>
    <name evidence="1" type="ORF">GCM10023320_79810</name>
</gene>
<keyword evidence="2" id="KW-1185">Reference proteome</keyword>
<dbReference type="EMBL" id="BAABJO010000051">
    <property type="protein sequence ID" value="GAA5141166.1"/>
    <property type="molecule type" value="Genomic_DNA"/>
</dbReference>
<organism evidence="1 2">
    <name type="scientific">Pseudonocardia adelaidensis</name>
    <dbReference type="NCBI Taxonomy" id="648754"/>
    <lineage>
        <taxon>Bacteria</taxon>
        <taxon>Bacillati</taxon>
        <taxon>Actinomycetota</taxon>
        <taxon>Actinomycetes</taxon>
        <taxon>Pseudonocardiales</taxon>
        <taxon>Pseudonocardiaceae</taxon>
        <taxon>Pseudonocardia</taxon>
    </lineage>
</organism>
<dbReference type="Proteomes" id="UP001500804">
    <property type="component" value="Unassembled WGS sequence"/>
</dbReference>
<evidence type="ECO:0000313" key="1">
    <source>
        <dbReference type="EMBL" id="GAA5141166.1"/>
    </source>
</evidence>
<accession>A0ABP9P6I1</accession>
<sequence length="85" mass="9039">MHRSGAATAGSATNPSGHLLHIDVKKLGRIPDGGGWRLHWRREDVRARGSATTCATQSMTTPGLACIEALPDERDVTSPEFCTGP</sequence>
<proteinExistence type="predicted"/>